<keyword evidence="1" id="KW-1133">Transmembrane helix</keyword>
<reference evidence="3" key="1">
    <citation type="submission" date="2021-07" db="EMBL/GenBank/DDBJ databases">
        <title>Complete genome sequencing of a Clostridium isolate.</title>
        <authorList>
            <person name="Ueki A."/>
            <person name="Tonouchi A."/>
        </authorList>
    </citation>
    <scope>NUCLEOTIDE SEQUENCE [LARGE SCALE GENOMIC DNA]</scope>
    <source>
        <strain evidence="3">C5S11</strain>
    </source>
</reference>
<accession>A0ABM7TG28</accession>
<evidence type="ECO:0000256" key="1">
    <source>
        <dbReference type="SAM" id="Phobius"/>
    </source>
</evidence>
<keyword evidence="1" id="KW-0812">Transmembrane</keyword>
<keyword evidence="3" id="KW-1185">Reference proteome</keyword>
<dbReference type="EMBL" id="AP024849">
    <property type="protein sequence ID" value="BCZ47842.1"/>
    <property type="molecule type" value="Genomic_DNA"/>
</dbReference>
<protein>
    <submittedName>
        <fullName evidence="2">Uncharacterized protein</fullName>
    </submittedName>
</protein>
<organism evidence="2 3">
    <name type="scientific">Clostridium gelidum</name>
    <dbReference type="NCBI Taxonomy" id="704125"/>
    <lineage>
        <taxon>Bacteria</taxon>
        <taxon>Bacillati</taxon>
        <taxon>Bacillota</taxon>
        <taxon>Clostridia</taxon>
        <taxon>Eubacteriales</taxon>
        <taxon>Clostridiaceae</taxon>
        <taxon>Clostridium</taxon>
    </lineage>
</organism>
<proteinExistence type="predicted"/>
<evidence type="ECO:0000313" key="3">
    <source>
        <dbReference type="Proteomes" id="UP000824633"/>
    </source>
</evidence>
<sequence>MVLRTYLVWFNKLLKVLYLYASIRLNIAFFLFYKVKLKKERL</sequence>
<dbReference type="Proteomes" id="UP000824633">
    <property type="component" value="Chromosome"/>
</dbReference>
<name>A0ABM7TG28_9CLOT</name>
<gene>
    <name evidence="2" type="ORF">psyc5s11_39090</name>
</gene>
<feature type="transmembrane region" description="Helical" evidence="1">
    <location>
        <begin position="16"/>
        <end position="33"/>
    </location>
</feature>
<keyword evidence="1" id="KW-0472">Membrane</keyword>
<evidence type="ECO:0000313" key="2">
    <source>
        <dbReference type="EMBL" id="BCZ47842.1"/>
    </source>
</evidence>